<evidence type="ECO:0000256" key="11">
    <source>
        <dbReference type="SAM" id="SignalP"/>
    </source>
</evidence>
<keyword evidence="14" id="KW-1185">Reference proteome</keyword>
<feature type="chain" id="PRO_5015457637" description="Cadherin domain-containing protein" evidence="11">
    <location>
        <begin position="25"/>
        <end position="672"/>
    </location>
</feature>
<gene>
    <name evidence="13" type="ORF">C0Q70_21239</name>
</gene>
<accession>A0A2T7NBZ7</accession>
<dbReference type="Pfam" id="PF00028">
    <property type="entry name" value="Cadherin"/>
    <property type="match status" value="1"/>
</dbReference>
<evidence type="ECO:0000256" key="4">
    <source>
        <dbReference type="ARBA" id="ARBA00022737"/>
    </source>
</evidence>
<organism evidence="13 14">
    <name type="scientific">Pomacea canaliculata</name>
    <name type="common">Golden apple snail</name>
    <dbReference type="NCBI Taxonomy" id="400727"/>
    <lineage>
        <taxon>Eukaryota</taxon>
        <taxon>Metazoa</taxon>
        <taxon>Spiralia</taxon>
        <taxon>Lophotrochozoa</taxon>
        <taxon>Mollusca</taxon>
        <taxon>Gastropoda</taxon>
        <taxon>Caenogastropoda</taxon>
        <taxon>Architaenioglossa</taxon>
        <taxon>Ampullarioidea</taxon>
        <taxon>Ampullariidae</taxon>
        <taxon>Pomacea</taxon>
    </lineage>
</organism>
<comment type="subcellular location">
    <subcellularLocation>
        <location evidence="1">Membrane</location>
        <topology evidence="1">Single-pass membrane protein</topology>
    </subcellularLocation>
</comment>
<evidence type="ECO:0000256" key="3">
    <source>
        <dbReference type="ARBA" id="ARBA00022729"/>
    </source>
</evidence>
<dbReference type="OrthoDB" id="6144753at2759"/>
<feature type="domain" description="Cadherin" evidence="12">
    <location>
        <begin position="71"/>
        <end position="130"/>
    </location>
</feature>
<dbReference type="Gene3D" id="2.60.40.60">
    <property type="entry name" value="Cadherins"/>
    <property type="match status" value="4"/>
</dbReference>
<evidence type="ECO:0000256" key="10">
    <source>
        <dbReference type="SAM" id="Phobius"/>
    </source>
</evidence>
<keyword evidence="2 10" id="KW-0812">Transmembrane</keyword>
<keyword evidence="7 10" id="KW-0472">Membrane</keyword>
<dbReference type="InterPro" id="IPR020894">
    <property type="entry name" value="Cadherin_CS"/>
</dbReference>
<dbReference type="InterPro" id="IPR002126">
    <property type="entry name" value="Cadherin-like_dom"/>
</dbReference>
<feature type="region of interest" description="Disordered" evidence="9">
    <location>
        <begin position="552"/>
        <end position="571"/>
    </location>
</feature>
<dbReference type="GO" id="GO:0016477">
    <property type="term" value="P:cell migration"/>
    <property type="evidence" value="ECO:0007669"/>
    <property type="project" value="TreeGrafter"/>
</dbReference>
<evidence type="ECO:0000256" key="2">
    <source>
        <dbReference type="ARBA" id="ARBA00022692"/>
    </source>
</evidence>
<dbReference type="GO" id="GO:0016342">
    <property type="term" value="C:catenin complex"/>
    <property type="evidence" value="ECO:0007669"/>
    <property type="project" value="TreeGrafter"/>
</dbReference>
<evidence type="ECO:0000256" key="1">
    <source>
        <dbReference type="ARBA" id="ARBA00004167"/>
    </source>
</evidence>
<evidence type="ECO:0000256" key="7">
    <source>
        <dbReference type="ARBA" id="ARBA00023136"/>
    </source>
</evidence>
<feature type="signal peptide" evidence="11">
    <location>
        <begin position="1"/>
        <end position="24"/>
    </location>
</feature>
<feature type="domain" description="Cadherin" evidence="12">
    <location>
        <begin position="386"/>
        <end position="512"/>
    </location>
</feature>
<evidence type="ECO:0000313" key="13">
    <source>
        <dbReference type="EMBL" id="PVD18689.1"/>
    </source>
</evidence>
<feature type="domain" description="Cadherin" evidence="12">
    <location>
        <begin position="131"/>
        <end position="257"/>
    </location>
</feature>
<dbReference type="SUPFAM" id="SSF49313">
    <property type="entry name" value="Cadherin-like"/>
    <property type="match status" value="4"/>
</dbReference>
<keyword evidence="6 10" id="KW-1133">Transmembrane helix</keyword>
<feature type="transmembrane region" description="Helical" evidence="10">
    <location>
        <begin position="520"/>
        <end position="543"/>
    </location>
</feature>
<dbReference type="InterPro" id="IPR039808">
    <property type="entry name" value="Cadherin"/>
</dbReference>
<protein>
    <recommendedName>
        <fullName evidence="12">Cadherin domain-containing protein</fullName>
    </recommendedName>
</protein>
<keyword evidence="3 11" id="KW-0732">Signal</keyword>
<proteinExistence type="predicted"/>
<evidence type="ECO:0000313" key="14">
    <source>
        <dbReference type="Proteomes" id="UP000245119"/>
    </source>
</evidence>
<dbReference type="AlphaFoldDB" id="A0A2T7NBZ7"/>
<dbReference type="GO" id="GO:0007156">
    <property type="term" value="P:homophilic cell adhesion via plasma membrane adhesion molecules"/>
    <property type="evidence" value="ECO:0007669"/>
    <property type="project" value="InterPro"/>
</dbReference>
<dbReference type="PROSITE" id="PS00232">
    <property type="entry name" value="CADHERIN_1"/>
    <property type="match status" value="1"/>
</dbReference>
<dbReference type="Proteomes" id="UP000245119">
    <property type="component" value="Linkage Group LG14"/>
</dbReference>
<sequence length="672" mass="74221">MTGWCLHFAWLCLTATFFAPTVTGDSCRPSFGYETFPNIREDTKVGNVLLVVDTGNDSVLSVETNLSATPFDFDNQTRALSLRKTLDSEYGEQTFRIIFKCKLQGLPDSASTNIGVTISVTDVNDNPPVFTQCCYNLSLGEMTRVNTTFSTSMRATDADKDYSNNAIYYSILPGPYSKVILIPRKPLFRVHWLQNYFSLLDRMKINELRLVRQLDYESVPSMTITILAVNDMSDIRLNSTADVTITVVDEDDQNPVFNQTIYQGYVQENASRGTIVTITPPMFAYDADKTINSPVTYSFHGMFSLGAVVESKDGQDLLNGFQINRTTAEVRVDSPISATTVSIVVQLPPHLSLRPAGDAGGQPDSLWGGHAGGHCAGGQPQRPAVSTNTFFAQVSEDSPVGTQVLMVVAIDNDFGRIMVPREKGALVTTLQAEDKDANTRLSFALQNYKGLFSINDFGVIQVAAEPGNLTDNFYNLLVEVSDNGRPPRSSFAVVMVDFSPTFLESSSLPPEVATSEFKSVTIAMVVVAAILLLTIAILIVFICKRRRRDREHLDKPKLTRSPDPKGLTFKQPKRGAFQPMDICSQLEAQLDGTTPAQEDHIIRVAHLITALFKMMIVKSTETWAKSKSKQLSFHMAMTIPATSSTIKRTPESLDPAVSVQPREEKQELTVYF</sequence>
<evidence type="ECO:0000256" key="6">
    <source>
        <dbReference type="ARBA" id="ARBA00022989"/>
    </source>
</evidence>
<evidence type="ECO:0000259" key="12">
    <source>
        <dbReference type="PROSITE" id="PS50268"/>
    </source>
</evidence>
<evidence type="ECO:0000256" key="8">
    <source>
        <dbReference type="PROSITE-ProRule" id="PRU00043"/>
    </source>
</evidence>
<dbReference type="EMBL" id="PZQS01000014">
    <property type="protein sequence ID" value="PVD18689.1"/>
    <property type="molecule type" value="Genomic_DNA"/>
</dbReference>
<dbReference type="GO" id="GO:0045296">
    <property type="term" value="F:cadherin binding"/>
    <property type="evidence" value="ECO:0007669"/>
    <property type="project" value="TreeGrafter"/>
</dbReference>
<dbReference type="PANTHER" id="PTHR24027:SF422">
    <property type="entry name" value="CADHERIN DOMAIN-CONTAINING PROTEIN"/>
    <property type="match status" value="1"/>
</dbReference>
<evidence type="ECO:0000256" key="9">
    <source>
        <dbReference type="SAM" id="MobiDB-lite"/>
    </source>
</evidence>
<dbReference type="SMART" id="SM00112">
    <property type="entry name" value="CA"/>
    <property type="match status" value="3"/>
</dbReference>
<keyword evidence="4" id="KW-0677">Repeat</keyword>
<feature type="compositionally biased region" description="Basic and acidic residues" evidence="9">
    <location>
        <begin position="552"/>
        <end position="563"/>
    </location>
</feature>
<dbReference type="CDD" id="cd11304">
    <property type="entry name" value="Cadherin_repeat"/>
    <property type="match status" value="4"/>
</dbReference>
<comment type="caution">
    <text evidence="13">The sequence shown here is derived from an EMBL/GenBank/DDBJ whole genome shotgun (WGS) entry which is preliminary data.</text>
</comment>
<keyword evidence="5 8" id="KW-0106">Calcium</keyword>
<reference evidence="13 14" key="1">
    <citation type="submission" date="2018-04" db="EMBL/GenBank/DDBJ databases">
        <title>The genome of golden apple snail Pomacea canaliculata provides insight into stress tolerance and invasive adaptation.</title>
        <authorList>
            <person name="Liu C."/>
            <person name="Liu B."/>
            <person name="Ren Y."/>
            <person name="Zhang Y."/>
            <person name="Wang H."/>
            <person name="Li S."/>
            <person name="Jiang F."/>
            <person name="Yin L."/>
            <person name="Zhang G."/>
            <person name="Qian W."/>
            <person name="Fan W."/>
        </authorList>
    </citation>
    <scope>NUCLEOTIDE SEQUENCE [LARGE SCALE GENOMIC DNA]</scope>
    <source>
        <strain evidence="13">SZHN2017</strain>
        <tissue evidence="13">Muscle</tissue>
    </source>
</reference>
<dbReference type="InterPro" id="IPR015919">
    <property type="entry name" value="Cadherin-like_sf"/>
</dbReference>
<dbReference type="PANTHER" id="PTHR24027">
    <property type="entry name" value="CADHERIN-23"/>
    <property type="match status" value="1"/>
</dbReference>
<dbReference type="GO" id="GO:0008013">
    <property type="term" value="F:beta-catenin binding"/>
    <property type="evidence" value="ECO:0007669"/>
    <property type="project" value="TreeGrafter"/>
</dbReference>
<evidence type="ECO:0000256" key="5">
    <source>
        <dbReference type="ARBA" id="ARBA00022837"/>
    </source>
</evidence>
<dbReference type="GO" id="GO:0005509">
    <property type="term" value="F:calcium ion binding"/>
    <property type="evidence" value="ECO:0007669"/>
    <property type="project" value="UniProtKB-UniRule"/>
</dbReference>
<dbReference type="PROSITE" id="PS50268">
    <property type="entry name" value="CADHERIN_2"/>
    <property type="match status" value="3"/>
</dbReference>
<name>A0A2T7NBZ7_POMCA</name>
<dbReference type="PRINTS" id="PR00205">
    <property type="entry name" value="CADHERIN"/>
</dbReference>